<dbReference type="InterPro" id="IPR050696">
    <property type="entry name" value="FtsA/MreB"/>
</dbReference>
<dbReference type="RefSeq" id="WP_066465024.1">
    <property type="nucleotide sequence ID" value="NZ_MATO01000040.1"/>
</dbReference>
<dbReference type="Gene3D" id="3.30.420.40">
    <property type="match status" value="2"/>
</dbReference>
<comment type="caution">
    <text evidence="2">The sequence shown here is derived from an EMBL/GenBank/DDBJ whole genome shotgun (WGS) entry which is preliminary data.</text>
</comment>
<dbReference type="Gene3D" id="3.30.1490.300">
    <property type="match status" value="1"/>
</dbReference>
<dbReference type="OrthoDB" id="9768127at2"/>
<gene>
    <name evidence="2" type="ORF">A6K76_12185</name>
</gene>
<dbReference type="Proteomes" id="UP000093482">
    <property type="component" value="Unassembled WGS sequence"/>
</dbReference>
<feature type="domain" description="SHS2" evidence="1">
    <location>
        <begin position="17"/>
        <end position="214"/>
    </location>
</feature>
<evidence type="ECO:0000313" key="3">
    <source>
        <dbReference type="Proteomes" id="UP000093482"/>
    </source>
</evidence>
<keyword evidence="2" id="KW-0132">Cell division</keyword>
<keyword evidence="3" id="KW-1185">Reference proteome</keyword>
<dbReference type="PANTHER" id="PTHR32432">
    <property type="entry name" value="CELL DIVISION PROTEIN FTSA-RELATED"/>
    <property type="match status" value="1"/>
</dbReference>
<dbReference type="PANTHER" id="PTHR32432:SF3">
    <property type="entry name" value="ETHANOLAMINE UTILIZATION PROTEIN EUTJ"/>
    <property type="match status" value="1"/>
</dbReference>
<name>A0A1C0YR73_9BACL</name>
<proteinExistence type="predicted"/>
<dbReference type="InterPro" id="IPR043129">
    <property type="entry name" value="ATPase_NBD"/>
</dbReference>
<evidence type="ECO:0000313" key="2">
    <source>
        <dbReference type="EMBL" id="OCS89678.1"/>
    </source>
</evidence>
<sequence length="727" mass="78889">MSTIDTPNANHSSVEKLFALDIGTRSVVGIILEQRGEQFHVIDILAKEHKERAMVDGQIHNVLFVAQLIEEIKEELEKTHGTLTHVSVAAAGRALKTEQAVAKMSIASKSQFTEEDIHRLELQAVQLAQQQLVANRTDAKASHYYCVGYSVLYYRLDDDEIGSLLDQQGDVAEVEVIATFLPRVVVESLLAALKRANLQMDALTLEPIAAINVLIPPSMRRLNVALVDIGAGTSDIAITDKNTVIAYGMVPTAGDEITEALSDHYLLDFHVAEEAKRKITLGEDIVIQDILGFDEIHSADDVCEAIAPAITHLAKSISEEILRLNGTAPKAVMLIGGGSLTPRITEALSAELDLPLNRVAVRDLKALQDVTYDESIPMTPELVTPIGIAIAAKRAPIHYMSLTVNGRVVRLFEVSDMTVSDALLAANVPADTLYGKEGPPTTITLNGQVMTIPGTVGEPATLLINGERASLKTIIKHNDVVTLTEGTQGERANVYMRDLLDDVSAKVITFQQQSYTVEPTLTINGQPATADTKIENGDGLKITMVDTIAQFLTMIGQESVLQQLQAFYVAIDGKPVTMPMFSGEVLLNGHKVKTNYPLQNGDVLAVTIPSLPTATMVAQQLNLTLVDSITVTFQKETCTLSRTLAEMLVDGEAVAPDAPIRQGARIEVVTKESGPWVYQDVFRVSAWQLPTAFKGSFTILRNNTPCSFDDPIFGGDVLEIQLQPVHA</sequence>
<accession>A0A1C0YR73</accession>
<dbReference type="GO" id="GO:0051301">
    <property type="term" value="P:cell division"/>
    <property type="evidence" value="ECO:0007669"/>
    <property type="project" value="UniProtKB-KW"/>
</dbReference>
<dbReference type="InterPro" id="IPR003494">
    <property type="entry name" value="SHS2_FtsA"/>
</dbReference>
<organism evidence="2 3">
    <name type="scientific">Caryophanon latum</name>
    <dbReference type="NCBI Taxonomy" id="33977"/>
    <lineage>
        <taxon>Bacteria</taxon>
        <taxon>Bacillati</taxon>
        <taxon>Bacillota</taxon>
        <taxon>Bacilli</taxon>
        <taxon>Bacillales</taxon>
        <taxon>Caryophanaceae</taxon>
        <taxon>Caryophanon</taxon>
    </lineage>
</organism>
<evidence type="ECO:0000259" key="1">
    <source>
        <dbReference type="SMART" id="SM00842"/>
    </source>
</evidence>
<dbReference type="Pfam" id="PF14450">
    <property type="entry name" value="FtsA"/>
    <property type="match status" value="1"/>
</dbReference>
<dbReference type="CDD" id="cd24004">
    <property type="entry name" value="ASKHA_NBD_PilM-like"/>
    <property type="match status" value="1"/>
</dbReference>
<dbReference type="SUPFAM" id="SSF53067">
    <property type="entry name" value="Actin-like ATPase domain"/>
    <property type="match status" value="2"/>
</dbReference>
<dbReference type="SMART" id="SM00842">
    <property type="entry name" value="FtsA"/>
    <property type="match status" value="1"/>
</dbReference>
<reference evidence="2 3" key="1">
    <citation type="submission" date="2016-07" db="EMBL/GenBank/DDBJ databases">
        <title>Caryophanon latum genome sequencing.</title>
        <authorList>
            <person name="Verma A."/>
            <person name="Pal Y."/>
            <person name="Krishnamurthi S."/>
        </authorList>
    </citation>
    <scope>NUCLEOTIDE SEQUENCE [LARGE SCALE GENOMIC DNA]</scope>
    <source>
        <strain evidence="2 3">DSM 14151</strain>
    </source>
</reference>
<dbReference type="EMBL" id="MATO01000040">
    <property type="protein sequence ID" value="OCS89678.1"/>
    <property type="molecule type" value="Genomic_DNA"/>
</dbReference>
<protein>
    <submittedName>
        <fullName evidence="2">Cell division protein</fullName>
    </submittedName>
</protein>
<keyword evidence="2" id="KW-0131">Cell cycle</keyword>
<dbReference type="AlphaFoldDB" id="A0A1C0YR73"/>